<evidence type="ECO:0000256" key="2">
    <source>
        <dbReference type="ARBA" id="ARBA00022481"/>
    </source>
</evidence>
<evidence type="ECO:0000256" key="6">
    <source>
        <dbReference type="SAM" id="Phobius"/>
    </source>
</evidence>
<comment type="caution">
    <text evidence="7">The sequence shown here is derived from an EMBL/GenBank/DDBJ whole genome shotgun (WGS) entry which is preliminary data.</text>
</comment>
<dbReference type="InterPro" id="IPR045584">
    <property type="entry name" value="Pilin-like"/>
</dbReference>
<dbReference type="Pfam" id="PF07963">
    <property type="entry name" value="N_methyl"/>
    <property type="match status" value="1"/>
</dbReference>
<evidence type="ECO:0000256" key="3">
    <source>
        <dbReference type="ARBA" id="ARBA00022692"/>
    </source>
</evidence>
<dbReference type="PROSITE" id="PS00409">
    <property type="entry name" value="PROKAR_NTER_METHYL"/>
    <property type="match status" value="1"/>
</dbReference>
<evidence type="ECO:0000256" key="4">
    <source>
        <dbReference type="ARBA" id="ARBA00022989"/>
    </source>
</evidence>
<gene>
    <name evidence="7" type="ORF">RBH19_08370</name>
</gene>
<evidence type="ECO:0000256" key="5">
    <source>
        <dbReference type="ARBA" id="ARBA00023136"/>
    </source>
</evidence>
<keyword evidence="2" id="KW-0488">Methylation</keyword>
<evidence type="ECO:0000313" key="8">
    <source>
        <dbReference type="Proteomes" id="UP001239019"/>
    </source>
</evidence>
<evidence type="ECO:0000256" key="1">
    <source>
        <dbReference type="ARBA" id="ARBA00004167"/>
    </source>
</evidence>
<dbReference type="SUPFAM" id="SSF54523">
    <property type="entry name" value="Pili subunits"/>
    <property type="match status" value="1"/>
</dbReference>
<dbReference type="PRINTS" id="PR00885">
    <property type="entry name" value="BCTERIALGSPH"/>
</dbReference>
<dbReference type="RefSeq" id="WP_306728379.1">
    <property type="nucleotide sequence ID" value="NZ_JAVDDT010000004.1"/>
</dbReference>
<dbReference type="InterPro" id="IPR002416">
    <property type="entry name" value="T2SS_protein-GspH"/>
</dbReference>
<evidence type="ECO:0000313" key="7">
    <source>
        <dbReference type="EMBL" id="MDQ2069885.1"/>
    </source>
</evidence>
<dbReference type="Proteomes" id="UP001239019">
    <property type="component" value="Unassembled WGS sequence"/>
</dbReference>
<organism evidence="7 8">
    <name type="scientific">Natronospira bacteriovora</name>
    <dbReference type="NCBI Taxonomy" id="3069753"/>
    <lineage>
        <taxon>Bacteria</taxon>
        <taxon>Pseudomonadati</taxon>
        <taxon>Pseudomonadota</taxon>
        <taxon>Gammaproteobacteria</taxon>
        <taxon>Natronospirales</taxon>
        <taxon>Natronospiraceae</taxon>
        <taxon>Natronospira</taxon>
    </lineage>
</organism>
<reference evidence="7 8" key="1">
    <citation type="submission" date="2023-08" db="EMBL/GenBank/DDBJ databases">
        <title>Whole-genome sequencing of halo(alkali)philic microorganisms from hypersaline lakes.</title>
        <authorList>
            <person name="Sorokin D.Y."/>
            <person name="Abbas B."/>
            <person name="Merkel A.Y."/>
        </authorList>
    </citation>
    <scope>NUCLEOTIDE SEQUENCE [LARGE SCALE GENOMIC DNA]</scope>
    <source>
        <strain evidence="7 8">AB-CW4</strain>
    </source>
</reference>
<comment type="subcellular location">
    <subcellularLocation>
        <location evidence="1">Membrane</location>
        <topology evidence="1">Single-pass membrane protein</topology>
    </subcellularLocation>
</comment>
<keyword evidence="4 6" id="KW-1133">Transmembrane helix</keyword>
<feature type="transmembrane region" description="Helical" evidence="6">
    <location>
        <begin position="6"/>
        <end position="26"/>
    </location>
</feature>
<keyword evidence="3 6" id="KW-0812">Transmembrane</keyword>
<keyword evidence="5 6" id="KW-0472">Membrane</keyword>
<name>A0ABU0WA89_9GAMM</name>
<sequence length="155" mass="16040">MSAKGFSLIELVMVIVILGILAVVAIPRFTGGTLYDARGFHDELMSATRYAQLQASTTGCLARIAISSGGYALDHENPCGSGDFGGLPVIHPSRGGAFQANTPSGVTVSISGQAELVFDGLGRPLTNNPPQVTVEGGGFSRSFCVEPETGHVEVC</sequence>
<dbReference type="NCBIfam" id="TIGR02532">
    <property type="entry name" value="IV_pilin_GFxxxE"/>
    <property type="match status" value="1"/>
</dbReference>
<accession>A0ABU0WA89</accession>
<protein>
    <submittedName>
        <fullName evidence="7">Prepilin-type N-terminal cleavage/methylation domain-containing protein</fullName>
    </submittedName>
</protein>
<proteinExistence type="predicted"/>
<keyword evidence="8" id="KW-1185">Reference proteome</keyword>
<dbReference type="Gene3D" id="3.30.700.10">
    <property type="entry name" value="Glycoprotein, Type 4 Pilin"/>
    <property type="match status" value="1"/>
</dbReference>
<dbReference type="EMBL" id="JAVDDT010000004">
    <property type="protein sequence ID" value="MDQ2069885.1"/>
    <property type="molecule type" value="Genomic_DNA"/>
</dbReference>
<dbReference type="InterPro" id="IPR012902">
    <property type="entry name" value="N_methyl_site"/>
</dbReference>